<dbReference type="HOGENOM" id="CLU_066192_46_0_9"/>
<dbReference type="OrthoDB" id="2230123at2"/>
<dbReference type="STRING" id="218495.SUB0228"/>
<dbReference type="SUPFAM" id="SSF47413">
    <property type="entry name" value="lambda repressor-like DNA-binding domains"/>
    <property type="match status" value="1"/>
</dbReference>
<gene>
    <name evidence="2" type="ordered locus">SUB0228</name>
</gene>
<dbReference type="InterPro" id="IPR001387">
    <property type="entry name" value="Cro/C1-type_HTH"/>
</dbReference>
<evidence type="ECO:0000259" key="1">
    <source>
        <dbReference type="PROSITE" id="PS50943"/>
    </source>
</evidence>
<name>B9DTA4_STRU0</name>
<keyword evidence="3" id="KW-1185">Reference proteome</keyword>
<dbReference type="eggNOG" id="COG1476">
    <property type="taxonomic scope" value="Bacteria"/>
</dbReference>
<protein>
    <submittedName>
        <fullName evidence="2">DNA-binding phage protein</fullName>
    </submittedName>
</protein>
<dbReference type="Gene3D" id="1.10.260.40">
    <property type="entry name" value="lambda repressor-like DNA-binding domains"/>
    <property type="match status" value="1"/>
</dbReference>
<organism evidence="2 3">
    <name type="scientific">Streptococcus uberis (strain ATCC BAA-854 / 0140J)</name>
    <dbReference type="NCBI Taxonomy" id="218495"/>
    <lineage>
        <taxon>Bacteria</taxon>
        <taxon>Bacillati</taxon>
        <taxon>Bacillota</taxon>
        <taxon>Bacilli</taxon>
        <taxon>Lactobacillales</taxon>
        <taxon>Streptococcaceae</taxon>
        <taxon>Streptococcus</taxon>
    </lineage>
</organism>
<evidence type="ECO:0000313" key="3">
    <source>
        <dbReference type="Proteomes" id="UP000000449"/>
    </source>
</evidence>
<sequence>MDKKDKIKGYRTMLGKTQKEMANILNISSQSYYNKENGIVEFRDSEKIVFKNLVKELFPNITLEDIFF</sequence>
<evidence type="ECO:0000313" key="2">
    <source>
        <dbReference type="EMBL" id="CAR40724.1"/>
    </source>
</evidence>
<dbReference type="PROSITE" id="PS50943">
    <property type="entry name" value="HTH_CROC1"/>
    <property type="match status" value="1"/>
</dbReference>
<dbReference type="GO" id="GO:0003677">
    <property type="term" value="F:DNA binding"/>
    <property type="evidence" value="ECO:0007669"/>
    <property type="project" value="UniProtKB-KW"/>
</dbReference>
<reference evidence="3" key="1">
    <citation type="journal article" date="2009" name="BMC Genomics">
        <title>Evidence for niche adaptation in the genome of the bovine pathogen Streptococcus uberis.</title>
        <authorList>
            <person name="Ward P.N."/>
            <person name="Holden M.T.G."/>
            <person name="Leigh J.A."/>
            <person name="Lennard N."/>
            <person name="Bignell A."/>
            <person name="Barron A."/>
            <person name="Clark L."/>
            <person name="Quail M.A."/>
            <person name="Woodward J."/>
            <person name="Barrell B.G."/>
            <person name="Egan S.A."/>
            <person name="Field T.R."/>
            <person name="Maskell D."/>
            <person name="Kehoe M."/>
            <person name="Dowson C.G."/>
            <person name="Chanter N."/>
            <person name="Whatmore A.M."/>
            <person name="Bentley S.D."/>
            <person name="Parkhill J."/>
        </authorList>
    </citation>
    <scope>NUCLEOTIDE SEQUENCE [LARGE SCALE GENOMIC DNA]</scope>
    <source>
        <strain evidence="3">ATCC BAA-854 / 0140J</strain>
    </source>
</reference>
<keyword evidence="2" id="KW-0238">DNA-binding</keyword>
<dbReference type="EMBL" id="AM946015">
    <property type="protein sequence ID" value="CAR40724.1"/>
    <property type="molecule type" value="Genomic_DNA"/>
</dbReference>
<dbReference type="InterPro" id="IPR010982">
    <property type="entry name" value="Lambda_DNA-bd_dom_sf"/>
</dbReference>
<dbReference type="CDD" id="cd00093">
    <property type="entry name" value="HTH_XRE"/>
    <property type="match status" value="1"/>
</dbReference>
<dbReference type="RefSeq" id="WP_012657778.1">
    <property type="nucleotide sequence ID" value="NC_012004.1"/>
</dbReference>
<dbReference type="Proteomes" id="UP000000449">
    <property type="component" value="Chromosome"/>
</dbReference>
<proteinExistence type="predicted"/>
<feature type="domain" description="HTH cro/C1-type" evidence="1">
    <location>
        <begin position="7"/>
        <end position="38"/>
    </location>
</feature>
<dbReference type="KEGG" id="sub:SUB0228"/>
<dbReference type="AlphaFoldDB" id="B9DTA4"/>
<accession>B9DTA4</accession>